<dbReference type="InterPro" id="IPR003477">
    <property type="entry name" value="PemK-like"/>
</dbReference>
<name>D6SV57_9BACT</name>
<sequence>MYQPGEVLLVPFPFSSMQASKKRPVLALTPPDTFEDMVCLAITSSPPHHAAFPLDNECFVEGVLPKPSWVRLDKVYTLNAGLFVGRFGALHSEVYERVKKHFCEHFGCQLLK</sequence>
<comment type="caution">
    <text evidence="1">The sequence shown here is derived from an EMBL/GenBank/DDBJ whole genome shotgun (WGS) entry which is preliminary data.</text>
</comment>
<dbReference type="GO" id="GO:0003677">
    <property type="term" value="F:DNA binding"/>
    <property type="evidence" value="ECO:0007669"/>
    <property type="project" value="InterPro"/>
</dbReference>
<reference evidence="1" key="1">
    <citation type="submission" date="2010-05" db="EMBL/GenBank/DDBJ databases">
        <title>The draft genome of Desulfonatronospira thiodismutans ASO3-1.</title>
        <authorList>
            <consortium name="US DOE Joint Genome Institute (JGI-PGF)"/>
            <person name="Lucas S."/>
            <person name="Copeland A."/>
            <person name="Lapidus A."/>
            <person name="Cheng J.-F."/>
            <person name="Bruce D."/>
            <person name="Goodwin L."/>
            <person name="Pitluck S."/>
            <person name="Chertkov O."/>
            <person name="Brettin T."/>
            <person name="Detter J.C."/>
            <person name="Han C."/>
            <person name="Land M.L."/>
            <person name="Hauser L."/>
            <person name="Kyrpides N."/>
            <person name="Mikhailova N."/>
            <person name="Muyzer G."/>
            <person name="Woyke T."/>
        </authorList>
    </citation>
    <scope>NUCLEOTIDE SEQUENCE [LARGE SCALE GENOMIC DNA]</scope>
    <source>
        <strain evidence="1">ASO3-1</strain>
    </source>
</reference>
<dbReference type="EMBL" id="ACJN02000005">
    <property type="protein sequence ID" value="EFI32813.1"/>
    <property type="molecule type" value="Genomic_DNA"/>
</dbReference>
<dbReference type="eggNOG" id="COG2337">
    <property type="taxonomic scope" value="Bacteria"/>
</dbReference>
<evidence type="ECO:0000313" key="2">
    <source>
        <dbReference type="Proteomes" id="UP000005496"/>
    </source>
</evidence>
<dbReference type="Pfam" id="PF02452">
    <property type="entry name" value="PemK_toxin"/>
    <property type="match status" value="1"/>
</dbReference>
<evidence type="ECO:0000313" key="1">
    <source>
        <dbReference type="EMBL" id="EFI32813.1"/>
    </source>
</evidence>
<dbReference type="SUPFAM" id="SSF50118">
    <property type="entry name" value="Cell growth inhibitor/plasmid maintenance toxic component"/>
    <property type="match status" value="1"/>
</dbReference>
<dbReference type="AlphaFoldDB" id="D6SV57"/>
<dbReference type="InterPro" id="IPR011067">
    <property type="entry name" value="Plasmid_toxin/cell-grow_inhib"/>
</dbReference>
<gene>
    <name evidence="1" type="ORF">Dthio_PD0115</name>
</gene>
<organism evidence="1 2">
    <name type="scientific">Desulfonatronospira thiodismutans ASO3-1</name>
    <dbReference type="NCBI Taxonomy" id="555779"/>
    <lineage>
        <taxon>Bacteria</taxon>
        <taxon>Pseudomonadati</taxon>
        <taxon>Thermodesulfobacteriota</taxon>
        <taxon>Desulfovibrionia</taxon>
        <taxon>Desulfovibrionales</taxon>
        <taxon>Desulfonatronovibrionaceae</taxon>
        <taxon>Desulfonatronospira</taxon>
    </lineage>
</organism>
<proteinExistence type="predicted"/>
<protein>
    <submittedName>
        <fullName evidence="1">Transcriptional modulator of MazE/toxin, MazF</fullName>
    </submittedName>
</protein>
<accession>D6SV57</accession>
<dbReference type="Gene3D" id="2.30.30.110">
    <property type="match status" value="1"/>
</dbReference>
<keyword evidence="2" id="KW-1185">Reference proteome</keyword>
<dbReference type="Proteomes" id="UP000005496">
    <property type="component" value="Unassembled WGS sequence"/>
</dbReference>